<sequence length="488" mass="54215">MSNDSRRNHQATPSTGASSASGGTPANPVIAGNSDLLQRYLAFENRQRQVRSTSAAASPQPQNMRHQINRMGNAAALLEFPLVHYPIQMVPVAPVMLGYNPPYPQNSIQNQINSRSRQNAAPSAAAGVSSPRGQNPTQSSKRYKNVLKEYTQLNSLVAEQQLLLDAHIAEVAYQQALVERQLALENQLRYSRLSNGNESADAVAVAQRVLPARQQQGQQPGKQETKEEAREQQSVAALNVARASAGLNAEQIPLNSKAAKAKVTKPGGRTEKAPQHAQVTKQPTTEEIGKTIRPKPKDFRSQSSKRKHPEPLSKPAPIPKAAKKHPVAPPPQHYKDFLEAINTNPLAEKEHNQRRLPSIVIVDHFYKKFEAAKDNAILSAVSEDTEQLKESRTATQEYYKEQLDTMSTRICMYERLEELIDKVLAEQAASSQVKNARSATKAYVREVTMDLIHIGLNNYQQLEDNMDKIIRDSGINDDRSRQQELNIE</sequence>
<dbReference type="Proteomes" id="UP001530400">
    <property type="component" value="Unassembled WGS sequence"/>
</dbReference>
<proteinExistence type="predicted"/>
<protein>
    <recommendedName>
        <fullName evidence="4">GLTSCR protein conserved domain-containing protein</fullName>
    </recommendedName>
</protein>
<feature type="region of interest" description="Disordered" evidence="1">
    <location>
        <begin position="257"/>
        <end position="331"/>
    </location>
</feature>
<feature type="compositionally biased region" description="Polar residues" evidence="1">
    <location>
        <begin position="107"/>
        <end position="119"/>
    </location>
</feature>
<feature type="compositionally biased region" description="Low complexity" evidence="1">
    <location>
        <begin position="120"/>
        <end position="131"/>
    </location>
</feature>
<organism evidence="2 3">
    <name type="scientific">Cyclotella atomus</name>
    <dbReference type="NCBI Taxonomy" id="382360"/>
    <lineage>
        <taxon>Eukaryota</taxon>
        <taxon>Sar</taxon>
        <taxon>Stramenopiles</taxon>
        <taxon>Ochrophyta</taxon>
        <taxon>Bacillariophyta</taxon>
        <taxon>Coscinodiscophyceae</taxon>
        <taxon>Thalassiosirophycidae</taxon>
        <taxon>Stephanodiscales</taxon>
        <taxon>Stephanodiscaceae</taxon>
        <taxon>Cyclotella</taxon>
    </lineage>
</organism>
<evidence type="ECO:0000256" key="1">
    <source>
        <dbReference type="SAM" id="MobiDB-lite"/>
    </source>
</evidence>
<keyword evidence="3" id="KW-1185">Reference proteome</keyword>
<feature type="region of interest" description="Disordered" evidence="1">
    <location>
        <begin position="212"/>
        <end position="235"/>
    </location>
</feature>
<evidence type="ECO:0000313" key="3">
    <source>
        <dbReference type="Proteomes" id="UP001530400"/>
    </source>
</evidence>
<gene>
    <name evidence="2" type="ORF">ACHAWO_011710</name>
</gene>
<feature type="region of interest" description="Disordered" evidence="1">
    <location>
        <begin position="107"/>
        <end position="139"/>
    </location>
</feature>
<reference evidence="2 3" key="1">
    <citation type="submission" date="2024-10" db="EMBL/GenBank/DDBJ databases">
        <title>Updated reference genomes for cyclostephanoid diatoms.</title>
        <authorList>
            <person name="Roberts W.R."/>
            <person name="Alverson A.J."/>
        </authorList>
    </citation>
    <scope>NUCLEOTIDE SEQUENCE [LARGE SCALE GENOMIC DNA]</scope>
    <source>
        <strain evidence="2 3">AJA010-31</strain>
    </source>
</reference>
<feature type="compositionally biased region" description="Low complexity" evidence="1">
    <location>
        <begin position="11"/>
        <end position="26"/>
    </location>
</feature>
<dbReference type="AlphaFoldDB" id="A0ABD3P5J9"/>
<accession>A0ABD3P5J9</accession>
<feature type="compositionally biased region" description="Basic and acidic residues" evidence="1">
    <location>
        <begin position="287"/>
        <end position="300"/>
    </location>
</feature>
<name>A0ABD3P5J9_9STRA</name>
<dbReference type="EMBL" id="JALLPJ020000784">
    <property type="protein sequence ID" value="KAL3782992.1"/>
    <property type="molecule type" value="Genomic_DNA"/>
</dbReference>
<evidence type="ECO:0008006" key="4">
    <source>
        <dbReference type="Google" id="ProtNLM"/>
    </source>
</evidence>
<evidence type="ECO:0000313" key="2">
    <source>
        <dbReference type="EMBL" id="KAL3782992.1"/>
    </source>
</evidence>
<feature type="region of interest" description="Disordered" evidence="1">
    <location>
        <begin position="1"/>
        <end position="31"/>
    </location>
</feature>
<comment type="caution">
    <text evidence="2">The sequence shown here is derived from an EMBL/GenBank/DDBJ whole genome shotgun (WGS) entry which is preliminary data.</text>
</comment>